<dbReference type="InterPro" id="IPR029058">
    <property type="entry name" value="AB_hydrolase_fold"/>
</dbReference>
<proteinExistence type="inferred from homology"/>
<dbReference type="SUPFAM" id="SSF53474">
    <property type="entry name" value="alpha/beta-Hydrolases"/>
    <property type="match status" value="1"/>
</dbReference>
<dbReference type="InterPro" id="IPR019826">
    <property type="entry name" value="Carboxylesterase_B_AS"/>
</dbReference>
<dbReference type="InterPro" id="IPR050309">
    <property type="entry name" value="Type-B_Carboxylest/Lipase"/>
</dbReference>
<keyword evidence="6" id="KW-1185">Reference proteome</keyword>
<feature type="domain" description="Carboxylesterase type B" evidence="4">
    <location>
        <begin position="7"/>
        <end position="387"/>
    </location>
</feature>
<gene>
    <name evidence="5" type="ORF">QQX98_000782</name>
</gene>
<dbReference type="Proteomes" id="UP001498476">
    <property type="component" value="Unassembled WGS sequence"/>
</dbReference>
<protein>
    <recommendedName>
        <fullName evidence="3">Carboxylic ester hydrolase</fullName>
        <ecNumber evidence="3">3.1.1.-</ecNumber>
    </recommendedName>
</protein>
<reference evidence="5 6" key="1">
    <citation type="journal article" date="2025" name="Microbiol. Resour. Announc.">
        <title>Draft genome sequences for Neonectria magnoliae and Neonectria punicea, canker pathogens of Liriodendron tulipifera and Acer saccharum in West Virginia.</title>
        <authorList>
            <person name="Petronek H.M."/>
            <person name="Kasson M.T."/>
            <person name="Metheny A.M."/>
            <person name="Stauder C.M."/>
            <person name="Lovett B."/>
            <person name="Lynch S.C."/>
            <person name="Garnas J.R."/>
            <person name="Kasson L.R."/>
            <person name="Stajich J.E."/>
        </authorList>
    </citation>
    <scope>NUCLEOTIDE SEQUENCE [LARGE SCALE GENOMIC DNA]</scope>
    <source>
        <strain evidence="5 6">NRRL 64653</strain>
    </source>
</reference>
<dbReference type="EC" id="3.1.1.-" evidence="3"/>
<dbReference type="Gene3D" id="3.40.50.1820">
    <property type="entry name" value="alpha/beta hydrolase"/>
    <property type="match status" value="1"/>
</dbReference>
<evidence type="ECO:0000259" key="4">
    <source>
        <dbReference type="Pfam" id="PF00135"/>
    </source>
</evidence>
<dbReference type="EMBL" id="JAZAVJ010000007">
    <property type="protein sequence ID" value="KAK7423910.1"/>
    <property type="molecule type" value="Genomic_DNA"/>
</dbReference>
<sequence>MAKAAGPTVQLGSCTVIGVSKPASEERPRALDVFFDIPYATAQRFERPEPAVLPEGILDATEPGEGCPALGAPGDEDCLRVNITRPAQAAAGCPVLVYVHGGAFNFGHPLERDMEHVVAWSREDIVGVSVAYRLGVLGFPGGEEACNLGLRDQAVALAWVGRWIAAFGGDGERMTVVGASAGAHSVGHHLLSPSPPPFHKAILESGSPTARSVLSPAHPRPAAQFAQLLHHAGCASLADLKAVPLARLLDAAARVWARYEPSVEWPFQPVVDGDVIPEGPVRLWERRLADGRARGMCVVTGFCSHEGISFVPVAGDFRAFFATLIPSLTLADFATLEALYPASQTTQFRRLAAAYGDFAYIAPVLHTAHVLSRAGARVYVYEYAEASAPYDAAMHGAQGPAMERDGSVRADLAAAVHGRMTQFVSSPEGDMGGAWPAFVSPGEGEGRILVFGAAGDDGIVPVQERVLGEEEMRRMRFWWERMELGFVEEVAEHSFRHLNKRLVNQDENAQTGPVQA</sequence>
<comment type="similarity">
    <text evidence="1 3">Belongs to the type-B carboxylesterase/lipase family.</text>
</comment>
<evidence type="ECO:0000313" key="5">
    <source>
        <dbReference type="EMBL" id="KAK7423910.1"/>
    </source>
</evidence>
<evidence type="ECO:0000313" key="6">
    <source>
        <dbReference type="Proteomes" id="UP001498476"/>
    </source>
</evidence>
<dbReference type="PANTHER" id="PTHR11559">
    <property type="entry name" value="CARBOXYLESTERASE"/>
    <property type="match status" value="1"/>
</dbReference>
<dbReference type="Pfam" id="PF00135">
    <property type="entry name" value="COesterase"/>
    <property type="match status" value="1"/>
</dbReference>
<accession>A0ABR1HRT7</accession>
<evidence type="ECO:0000256" key="1">
    <source>
        <dbReference type="ARBA" id="ARBA00005964"/>
    </source>
</evidence>
<organism evidence="5 6">
    <name type="scientific">Neonectria punicea</name>
    <dbReference type="NCBI Taxonomy" id="979145"/>
    <lineage>
        <taxon>Eukaryota</taxon>
        <taxon>Fungi</taxon>
        <taxon>Dikarya</taxon>
        <taxon>Ascomycota</taxon>
        <taxon>Pezizomycotina</taxon>
        <taxon>Sordariomycetes</taxon>
        <taxon>Hypocreomycetidae</taxon>
        <taxon>Hypocreales</taxon>
        <taxon>Nectriaceae</taxon>
        <taxon>Neonectria</taxon>
    </lineage>
</organism>
<dbReference type="InterPro" id="IPR002018">
    <property type="entry name" value="CarbesteraseB"/>
</dbReference>
<name>A0ABR1HRT7_9HYPO</name>
<comment type="caution">
    <text evidence="5">The sequence shown here is derived from an EMBL/GenBank/DDBJ whole genome shotgun (WGS) entry which is preliminary data.</text>
</comment>
<dbReference type="PROSITE" id="PS00122">
    <property type="entry name" value="CARBOXYLESTERASE_B_1"/>
    <property type="match status" value="1"/>
</dbReference>
<evidence type="ECO:0000256" key="2">
    <source>
        <dbReference type="ARBA" id="ARBA00022801"/>
    </source>
</evidence>
<evidence type="ECO:0000256" key="3">
    <source>
        <dbReference type="RuleBase" id="RU361235"/>
    </source>
</evidence>
<keyword evidence="2 3" id="KW-0378">Hydrolase</keyword>